<dbReference type="Proteomes" id="UP000532440">
    <property type="component" value="Unassembled WGS sequence"/>
</dbReference>
<dbReference type="InterPro" id="IPR025745">
    <property type="entry name" value="Mrr-like_N_dom"/>
</dbReference>
<keyword evidence="5" id="KW-1185">Reference proteome</keyword>
<dbReference type="RefSeq" id="WP_183965420.1">
    <property type="nucleotide sequence ID" value="NZ_BAABEW010000017.1"/>
</dbReference>
<dbReference type="GO" id="GO:0009307">
    <property type="term" value="P:DNA restriction-modification system"/>
    <property type="evidence" value="ECO:0007669"/>
    <property type="project" value="InterPro"/>
</dbReference>
<dbReference type="Pfam" id="PF14338">
    <property type="entry name" value="Mrr_N"/>
    <property type="match status" value="1"/>
</dbReference>
<dbReference type="SUPFAM" id="SSF52980">
    <property type="entry name" value="Restriction endonuclease-like"/>
    <property type="match status" value="1"/>
</dbReference>
<evidence type="ECO:0000259" key="3">
    <source>
        <dbReference type="Pfam" id="PF14338"/>
    </source>
</evidence>
<dbReference type="GO" id="GO:0003677">
    <property type="term" value="F:DNA binding"/>
    <property type="evidence" value="ECO:0007669"/>
    <property type="project" value="InterPro"/>
</dbReference>
<sequence>MAIPDFQSIMRPLLEHLADGEIRRNRETNEYLAQHFELTEDELAEMLPSGYARLFDNRIGWAKSHLKGAGLIEAPSRAKYRIKQRGLDALAQDQPINMAYLRQFDEYKEFQSGSKSEKSDASSATATSVETDSLTPSEHIEFGYQQVREELEEELISKIKSASPAFFERLVVELLVSMGYGGSRKDAGQTLGKSGDGGIDGVIKEDRLGLDVIYLQAKRWDGTVGRPEIQKFAGALQGQRAKKGIFLTTSNFSSEAIEYASFIDSRIVLIDGEQLAGLMIDAGVGVTKVATYEVKRLDSDYFEE</sequence>
<proteinExistence type="predicted"/>
<dbReference type="GO" id="GO:0015666">
    <property type="term" value="F:restriction endodeoxyribonuclease activity"/>
    <property type="evidence" value="ECO:0007669"/>
    <property type="project" value="TreeGrafter"/>
</dbReference>
<evidence type="ECO:0000256" key="1">
    <source>
        <dbReference type="SAM" id="MobiDB-lite"/>
    </source>
</evidence>
<dbReference type="PANTHER" id="PTHR30015:SF7">
    <property type="entry name" value="TYPE IV METHYL-DIRECTED RESTRICTION ENZYME ECOKMRR"/>
    <property type="match status" value="1"/>
</dbReference>
<comment type="caution">
    <text evidence="4">The sequence shown here is derived from an EMBL/GenBank/DDBJ whole genome shotgun (WGS) entry which is preliminary data.</text>
</comment>
<dbReference type="Gene3D" id="3.40.1350.10">
    <property type="match status" value="1"/>
</dbReference>
<dbReference type="Pfam" id="PF04471">
    <property type="entry name" value="Mrr_cat"/>
    <property type="match status" value="1"/>
</dbReference>
<reference evidence="4 5" key="1">
    <citation type="submission" date="2020-08" db="EMBL/GenBank/DDBJ databases">
        <title>Genomic Encyclopedia of Type Strains, Phase IV (KMG-IV): sequencing the most valuable type-strain genomes for metagenomic binning, comparative biology and taxonomic classification.</title>
        <authorList>
            <person name="Goeker M."/>
        </authorList>
    </citation>
    <scope>NUCLEOTIDE SEQUENCE [LARGE SCALE GENOMIC DNA]</scope>
    <source>
        <strain evidence="4 5">DSM 29781</strain>
    </source>
</reference>
<evidence type="ECO:0000259" key="2">
    <source>
        <dbReference type="Pfam" id="PF04471"/>
    </source>
</evidence>
<evidence type="ECO:0000313" key="4">
    <source>
        <dbReference type="EMBL" id="MBB5271290.1"/>
    </source>
</evidence>
<protein>
    <submittedName>
        <fullName evidence="4">Restriction system protein</fullName>
    </submittedName>
</protein>
<dbReference type="PANTHER" id="PTHR30015">
    <property type="entry name" value="MRR RESTRICTION SYSTEM PROTEIN"/>
    <property type="match status" value="1"/>
</dbReference>
<organism evidence="4 5">
    <name type="scientific">Quisquiliibacterium transsilvanicum</name>
    <dbReference type="NCBI Taxonomy" id="1549638"/>
    <lineage>
        <taxon>Bacteria</taxon>
        <taxon>Pseudomonadati</taxon>
        <taxon>Pseudomonadota</taxon>
        <taxon>Betaproteobacteria</taxon>
        <taxon>Burkholderiales</taxon>
        <taxon>Burkholderiaceae</taxon>
        <taxon>Quisquiliibacterium</taxon>
    </lineage>
</organism>
<accession>A0A7W8HHE0</accession>
<dbReference type="EMBL" id="JACHGB010000002">
    <property type="protein sequence ID" value="MBB5271290.1"/>
    <property type="molecule type" value="Genomic_DNA"/>
</dbReference>
<dbReference type="InterPro" id="IPR011856">
    <property type="entry name" value="tRNA_endonuc-like_dom_sf"/>
</dbReference>
<feature type="region of interest" description="Disordered" evidence="1">
    <location>
        <begin position="112"/>
        <end position="135"/>
    </location>
</feature>
<dbReference type="InterPro" id="IPR011335">
    <property type="entry name" value="Restrct_endonuc-II-like"/>
</dbReference>
<name>A0A7W8HHE0_9BURK</name>
<dbReference type="InterPro" id="IPR052906">
    <property type="entry name" value="Type_IV_Methyl-Rstrct_Enzyme"/>
</dbReference>
<gene>
    <name evidence="4" type="ORF">HNQ70_001294</name>
</gene>
<feature type="compositionally biased region" description="Low complexity" evidence="1">
    <location>
        <begin position="121"/>
        <end position="133"/>
    </location>
</feature>
<dbReference type="InterPro" id="IPR007560">
    <property type="entry name" value="Restrct_endonuc_IV_Mrr"/>
</dbReference>
<dbReference type="AlphaFoldDB" id="A0A7W8HHE0"/>
<feature type="domain" description="Restriction system protein Mrr-like N-terminal" evidence="3">
    <location>
        <begin position="6"/>
        <end position="91"/>
    </location>
</feature>
<evidence type="ECO:0000313" key="5">
    <source>
        <dbReference type="Proteomes" id="UP000532440"/>
    </source>
</evidence>
<feature type="domain" description="Restriction endonuclease type IV Mrr" evidence="2">
    <location>
        <begin position="160"/>
        <end position="279"/>
    </location>
</feature>